<evidence type="ECO:0000259" key="9">
    <source>
        <dbReference type="PROSITE" id="PS50928"/>
    </source>
</evidence>
<gene>
    <name evidence="10" type="ORF">GM51_3195</name>
</gene>
<sequence length="270" mass="29430">MISVGKLARTGFWILLIGYFLLPMLAMARFAFQTIPTFLLTTENIFQGWGLGSIAVAFQDAGVIKSTILSLQLCATTIALTFIVLVPLTTFVEVSAPHLKPWLTGATVATWLVPPVALVVGVAATFRQVMPSFLTSPFTLTFFYSLWMLPFTYRAIDGQLRLIGAKNLFEAAQSVGCGPVTFFFKVILPNLKSSLYISATLIFAAVLGEFTFASLLLKQTMPVYLWSFQSSQARAGFALALLVMVATALILGFAVARMRRRGLNFSATGI</sequence>
<evidence type="ECO:0000256" key="6">
    <source>
        <dbReference type="ARBA" id="ARBA00022989"/>
    </source>
</evidence>
<keyword evidence="2" id="KW-0813">Transport</keyword>
<accession>A0A094QCS3</accession>
<evidence type="ECO:0000256" key="3">
    <source>
        <dbReference type="ARBA" id="ARBA00022475"/>
    </source>
</evidence>
<reference evidence="10" key="1">
    <citation type="submission" date="2014-06" db="EMBL/GenBank/DDBJ databases">
        <title>Key roles for freshwater Actinobacteria revealed by deep metagenomic sequencing.</title>
        <authorList>
            <person name="Ghai R."/>
            <person name="Mizuno C.M."/>
            <person name="Picazo A."/>
            <person name="Camacho A."/>
            <person name="Rodriguez-Valera F."/>
        </authorList>
    </citation>
    <scope>NUCLEOTIDE SEQUENCE</scope>
</reference>
<name>A0A094QCS3_9ZZZZ</name>
<comment type="subcellular location">
    <subcellularLocation>
        <location evidence="1">Cell inner membrane</location>
        <topology evidence="1">Multi-pass membrane protein</topology>
    </subcellularLocation>
</comment>
<protein>
    <recommendedName>
        <fullName evidence="9">ABC transmembrane type-1 domain-containing protein</fullName>
    </recommendedName>
</protein>
<dbReference type="EMBL" id="JNSL01000011">
    <property type="protein sequence ID" value="KGA21222.1"/>
    <property type="molecule type" value="Genomic_DNA"/>
</dbReference>
<dbReference type="PROSITE" id="PS50928">
    <property type="entry name" value="ABC_TM1"/>
    <property type="match status" value="1"/>
</dbReference>
<dbReference type="InterPro" id="IPR000515">
    <property type="entry name" value="MetI-like"/>
</dbReference>
<dbReference type="PANTHER" id="PTHR43357:SF4">
    <property type="entry name" value="INNER MEMBRANE ABC TRANSPORTER PERMEASE PROTEIN YDCV"/>
    <property type="match status" value="1"/>
</dbReference>
<feature type="transmembrane region" description="Helical" evidence="8">
    <location>
        <begin position="70"/>
        <end position="90"/>
    </location>
</feature>
<keyword evidence="4" id="KW-0997">Cell inner membrane</keyword>
<keyword evidence="3" id="KW-1003">Cell membrane</keyword>
<evidence type="ECO:0000256" key="1">
    <source>
        <dbReference type="ARBA" id="ARBA00004429"/>
    </source>
</evidence>
<evidence type="ECO:0000256" key="4">
    <source>
        <dbReference type="ARBA" id="ARBA00022519"/>
    </source>
</evidence>
<dbReference type="Pfam" id="PF00528">
    <property type="entry name" value="BPD_transp_1"/>
    <property type="match status" value="1"/>
</dbReference>
<proteinExistence type="predicted"/>
<dbReference type="AlphaFoldDB" id="A0A094QCS3"/>
<feature type="transmembrane region" description="Helical" evidence="8">
    <location>
        <begin position="168"/>
        <end position="188"/>
    </location>
</feature>
<feature type="transmembrane region" description="Helical" evidence="8">
    <location>
        <begin position="195"/>
        <end position="217"/>
    </location>
</feature>
<keyword evidence="7 8" id="KW-0472">Membrane</keyword>
<dbReference type="CDD" id="cd06261">
    <property type="entry name" value="TM_PBP2"/>
    <property type="match status" value="1"/>
</dbReference>
<dbReference type="GO" id="GO:0005886">
    <property type="term" value="C:plasma membrane"/>
    <property type="evidence" value="ECO:0007669"/>
    <property type="project" value="UniProtKB-SubCell"/>
</dbReference>
<dbReference type="Gene3D" id="1.10.3720.10">
    <property type="entry name" value="MetI-like"/>
    <property type="match status" value="1"/>
</dbReference>
<feature type="transmembrane region" description="Helical" evidence="8">
    <location>
        <begin position="237"/>
        <end position="256"/>
    </location>
</feature>
<evidence type="ECO:0000256" key="7">
    <source>
        <dbReference type="ARBA" id="ARBA00023136"/>
    </source>
</evidence>
<feature type="domain" description="ABC transmembrane type-1" evidence="9">
    <location>
        <begin position="67"/>
        <end position="254"/>
    </location>
</feature>
<evidence type="ECO:0000313" key="10">
    <source>
        <dbReference type="EMBL" id="KGA21222.1"/>
    </source>
</evidence>
<dbReference type="GO" id="GO:0055085">
    <property type="term" value="P:transmembrane transport"/>
    <property type="evidence" value="ECO:0007669"/>
    <property type="project" value="InterPro"/>
</dbReference>
<organism evidence="10">
    <name type="scientific">freshwater metagenome</name>
    <dbReference type="NCBI Taxonomy" id="449393"/>
    <lineage>
        <taxon>unclassified sequences</taxon>
        <taxon>metagenomes</taxon>
        <taxon>ecological metagenomes</taxon>
    </lineage>
</organism>
<dbReference type="PANTHER" id="PTHR43357">
    <property type="entry name" value="INNER MEMBRANE ABC TRANSPORTER PERMEASE PROTEIN YDCV"/>
    <property type="match status" value="1"/>
</dbReference>
<keyword evidence="6 8" id="KW-1133">Transmembrane helix</keyword>
<feature type="transmembrane region" description="Helical" evidence="8">
    <location>
        <begin position="102"/>
        <end position="126"/>
    </location>
</feature>
<dbReference type="SUPFAM" id="SSF161098">
    <property type="entry name" value="MetI-like"/>
    <property type="match status" value="1"/>
</dbReference>
<feature type="transmembrane region" description="Helical" evidence="8">
    <location>
        <begin position="12"/>
        <end position="32"/>
    </location>
</feature>
<feature type="transmembrane region" description="Helical" evidence="8">
    <location>
        <begin position="138"/>
        <end position="156"/>
    </location>
</feature>
<evidence type="ECO:0000256" key="2">
    <source>
        <dbReference type="ARBA" id="ARBA00022448"/>
    </source>
</evidence>
<comment type="caution">
    <text evidence="10">The sequence shown here is derived from an EMBL/GenBank/DDBJ whole genome shotgun (WGS) entry which is preliminary data.</text>
</comment>
<evidence type="ECO:0000256" key="5">
    <source>
        <dbReference type="ARBA" id="ARBA00022692"/>
    </source>
</evidence>
<keyword evidence="5 8" id="KW-0812">Transmembrane</keyword>
<dbReference type="InterPro" id="IPR035906">
    <property type="entry name" value="MetI-like_sf"/>
</dbReference>
<evidence type="ECO:0000256" key="8">
    <source>
        <dbReference type="SAM" id="Phobius"/>
    </source>
</evidence>